<dbReference type="GO" id="GO:0098703">
    <property type="term" value="P:calcium ion import across plasma membrane"/>
    <property type="evidence" value="ECO:0007669"/>
    <property type="project" value="TreeGrafter"/>
</dbReference>
<feature type="transmembrane region" description="Helical" evidence="2">
    <location>
        <begin position="169"/>
        <end position="192"/>
    </location>
</feature>
<proteinExistence type="predicted"/>
<sequence length="391" mass="45568">MTKFLHSEQHTIKSVKNHLLGIKTTLNVPSNTFTDFFSLQRFLLHESCSCKCWDPYKRTLNRPNILNRNCVPTNQPTFWWAPFGKVILTLYYIMWIPFTSSFYMLYGNGLTINCDPNSEQCQNGNKTILNEMGTYNKAMFFLYSVTLGFSEFDFEKYNEIDSEISEFMAALYIGVTSLIMVNILIALITSTFERISSSSKSLYLLEKAKEIILFEHGLCESSRIKLARRVPDEYYALYKPNLEKEDLGIKNFIKPISDSVKDLNLRFKMQNMFSNILNNSDLERLEKKIDNIESYVSMIANQNNVFIVQIIQKLMFCTSRKIRIHLNKLIKTSQIQEQRLGLVDRLRVTAFEPFKTFFKSVMLSVHNQIVYRSGHGRIAFSNIRDCESVKQ</sequence>
<comment type="caution">
    <text evidence="3">The sequence shown here is derived from an EMBL/GenBank/DDBJ whole genome shotgun (WGS) entry which is preliminary data.</text>
</comment>
<keyword evidence="2" id="KW-1133">Transmembrane helix</keyword>
<name>A0A3M7S2P6_BRAPC</name>
<dbReference type="InterPro" id="IPR024862">
    <property type="entry name" value="TRPV"/>
</dbReference>
<keyword evidence="1" id="KW-0677">Repeat</keyword>
<dbReference type="STRING" id="10195.A0A3M7S2P6"/>
<accession>A0A3M7S2P6</accession>
<dbReference type="AlphaFoldDB" id="A0A3M7S2P6"/>
<dbReference type="EMBL" id="REGN01002135">
    <property type="protein sequence ID" value="RNA30042.1"/>
    <property type="molecule type" value="Genomic_DNA"/>
</dbReference>
<keyword evidence="3" id="KW-0675">Receptor</keyword>
<dbReference type="PANTHER" id="PTHR10582">
    <property type="entry name" value="TRANSIENT RECEPTOR POTENTIAL ION CHANNEL PROTEIN"/>
    <property type="match status" value="1"/>
</dbReference>
<reference evidence="3 4" key="1">
    <citation type="journal article" date="2018" name="Sci. Rep.">
        <title>Genomic signatures of local adaptation to the degree of environmental predictability in rotifers.</title>
        <authorList>
            <person name="Franch-Gras L."/>
            <person name="Hahn C."/>
            <person name="Garcia-Roger E.M."/>
            <person name="Carmona M.J."/>
            <person name="Serra M."/>
            <person name="Gomez A."/>
        </authorList>
    </citation>
    <scope>NUCLEOTIDE SEQUENCE [LARGE SCALE GENOMIC DNA]</scope>
    <source>
        <strain evidence="3">HYR1</strain>
    </source>
</reference>
<evidence type="ECO:0000256" key="2">
    <source>
        <dbReference type="SAM" id="Phobius"/>
    </source>
</evidence>
<gene>
    <name evidence="3" type="ORF">BpHYR1_011593</name>
</gene>
<dbReference type="PANTHER" id="PTHR10582:SF33">
    <property type="entry name" value="TRANSIENT RECEPTOR POTENTIAL CHANNEL PYREXIA"/>
    <property type="match status" value="1"/>
</dbReference>
<dbReference type="GO" id="GO:0005262">
    <property type="term" value="F:calcium channel activity"/>
    <property type="evidence" value="ECO:0007669"/>
    <property type="project" value="TreeGrafter"/>
</dbReference>
<evidence type="ECO:0000313" key="4">
    <source>
        <dbReference type="Proteomes" id="UP000276133"/>
    </source>
</evidence>
<dbReference type="OrthoDB" id="194358at2759"/>
<keyword evidence="4" id="KW-1185">Reference proteome</keyword>
<keyword evidence="2" id="KW-0812">Transmembrane</keyword>
<evidence type="ECO:0000256" key="1">
    <source>
        <dbReference type="ARBA" id="ARBA00022737"/>
    </source>
</evidence>
<organism evidence="3 4">
    <name type="scientific">Brachionus plicatilis</name>
    <name type="common">Marine rotifer</name>
    <name type="synonym">Brachionus muelleri</name>
    <dbReference type="NCBI Taxonomy" id="10195"/>
    <lineage>
        <taxon>Eukaryota</taxon>
        <taxon>Metazoa</taxon>
        <taxon>Spiralia</taxon>
        <taxon>Gnathifera</taxon>
        <taxon>Rotifera</taxon>
        <taxon>Eurotatoria</taxon>
        <taxon>Monogononta</taxon>
        <taxon>Pseudotrocha</taxon>
        <taxon>Ploima</taxon>
        <taxon>Brachionidae</taxon>
        <taxon>Brachionus</taxon>
    </lineage>
</organism>
<dbReference type="Proteomes" id="UP000276133">
    <property type="component" value="Unassembled WGS sequence"/>
</dbReference>
<keyword evidence="2" id="KW-0472">Membrane</keyword>
<feature type="transmembrane region" description="Helical" evidence="2">
    <location>
        <begin position="86"/>
        <end position="106"/>
    </location>
</feature>
<dbReference type="GO" id="GO:0005886">
    <property type="term" value="C:plasma membrane"/>
    <property type="evidence" value="ECO:0007669"/>
    <property type="project" value="TreeGrafter"/>
</dbReference>
<evidence type="ECO:0000313" key="3">
    <source>
        <dbReference type="EMBL" id="RNA30042.1"/>
    </source>
</evidence>
<protein>
    <submittedName>
        <fullName evidence="3">Transient receptor potential channel pyrexia-like</fullName>
    </submittedName>
</protein>